<dbReference type="Proteomes" id="UP000054337">
    <property type="component" value="Unassembled WGS sequence"/>
</dbReference>
<dbReference type="HOGENOM" id="CLU_1189727_0_0_1"/>
<protein>
    <recommendedName>
        <fullName evidence="4">BZIP domain-containing protein</fullName>
    </recommendedName>
</protein>
<evidence type="ECO:0000313" key="2">
    <source>
        <dbReference type="EMBL" id="EUN21107.1"/>
    </source>
</evidence>
<feature type="coiled-coil region" evidence="1">
    <location>
        <begin position="65"/>
        <end position="92"/>
    </location>
</feature>
<sequence length="233" mass="26250">MEEHSLDSSLFSHTINISAIIATPLRSIVTHITSHARHIGYGQVLPEPKAILPPRKRAKTEDEKEQRCIERIKGKRQEYEVLQNEKDELKAISMFTSDFLTLPNHFFDTICSAQIPISFPAPESMEPPTPEFDPTQYSAAVLCDMQFNEKLIMESFFDFDRFPKYCSTSTSPEPAFNIINLSSVDVLGSALFECSSHSNPWGFHDNFDAKFYDLQNASGATSVSDEAFAAEQL</sequence>
<evidence type="ECO:0000313" key="3">
    <source>
        <dbReference type="Proteomes" id="UP000054337"/>
    </source>
</evidence>
<dbReference type="AlphaFoldDB" id="W7EAK5"/>
<keyword evidence="1" id="KW-0175">Coiled coil</keyword>
<evidence type="ECO:0008006" key="4">
    <source>
        <dbReference type="Google" id="ProtNLM"/>
    </source>
</evidence>
<reference evidence="2 3" key="1">
    <citation type="journal article" date="2013" name="PLoS Genet.">
        <title>Comparative genome structure, secondary metabolite, and effector coding capacity across Cochliobolus pathogens.</title>
        <authorList>
            <person name="Condon B.J."/>
            <person name="Leng Y."/>
            <person name="Wu D."/>
            <person name="Bushley K.E."/>
            <person name="Ohm R.A."/>
            <person name="Otillar R."/>
            <person name="Martin J."/>
            <person name="Schackwitz W."/>
            <person name="Grimwood J."/>
            <person name="MohdZainudin N."/>
            <person name="Xue C."/>
            <person name="Wang R."/>
            <person name="Manning V.A."/>
            <person name="Dhillon B."/>
            <person name="Tu Z.J."/>
            <person name="Steffenson B.J."/>
            <person name="Salamov A."/>
            <person name="Sun H."/>
            <person name="Lowry S."/>
            <person name="LaButti K."/>
            <person name="Han J."/>
            <person name="Copeland A."/>
            <person name="Lindquist E."/>
            <person name="Barry K."/>
            <person name="Schmutz J."/>
            <person name="Baker S.E."/>
            <person name="Ciuffetti L.M."/>
            <person name="Grigoriev I.V."/>
            <person name="Zhong S."/>
            <person name="Turgeon B.G."/>
        </authorList>
    </citation>
    <scope>NUCLEOTIDE SEQUENCE [LARGE SCALE GENOMIC DNA]</scope>
    <source>
        <strain evidence="2 3">FI3</strain>
    </source>
</reference>
<gene>
    <name evidence="2" type="ORF">COCVIDRAFT_42862</name>
</gene>
<dbReference type="GeneID" id="26257400"/>
<organism evidence="2 3">
    <name type="scientific">Bipolaris victoriae (strain FI3)</name>
    <name type="common">Victoria blight of oats agent</name>
    <name type="synonym">Cochliobolus victoriae</name>
    <dbReference type="NCBI Taxonomy" id="930091"/>
    <lineage>
        <taxon>Eukaryota</taxon>
        <taxon>Fungi</taxon>
        <taxon>Dikarya</taxon>
        <taxon>Ascomycota</taxon>
        <taxon>Pezizomycotina</taxon>
        <taxon>Dothideomycetes</taxon>
        <taxon>Pleosporomycetidae</taxon>
        <taxon>Pleosporales</taxon>
        <taxon>Pleosporineae</taxon>
        <taxon>Pleosporaceae</taxon>
        <taxon>Bipolaris</taxon>
    </lineage>
</organism>
<dbReference type="EMBL" id="KI968863">
    <property type="protein sequence ID" value="EUN21107.1"/>
    <property type="molecule type" value="Genomic_DNA"/>
</dbReference>
<keyword evidence="3" id="KW-1185">Reference proteome</keyword>
<proteinExistence type="predicted"/>
<evidence type="ECO:0000256" key="1">
    <source>
        <dbReference type="SAM" id="Coils"/>
    </source>
</evidence>
<dbReference type="RefSeq" id="XP_014550681.1">
    <property type="nucleotide sequence ID" value="XM_014695195.1"/>
</dbReference>
<accession>W7EAK5</accession>
<name>W7EAK5_BIPV3</name>